<organism evidence="2 3">
    <name type="scientific">Franconibacter pulveris</name>
    <dbReference type="NCBI Taxonomy" id="435910"/>
    <lineage>
        <taxon>Bacteria</taxon>
        <taxon>Pseudomonadati</taxon>
        <taxon>Pseudomonadota</taxon>
        <taxon>Gammaproteobacteria</taxon>
        <taxon>Enterobacterales</taxon>
        <taxon>Enterobacteriaceae</taxon>
        <taxon>Franconibacter</taxon>
    </lineage>
</organism>
<protein>
    <submittedName>
        <fullName evidence="2">NAD-dependent dehydratase</fullName>
    </submittedName>
</protein>
<dbReference type="PANTHER" id="PTHR32487:SF0">
    <property type="entry name" value="3-OXO-DELTA(4,5)-STEROID 5-BETA-REDUCTASE"/>
    <property type="match status" value="1"/>
</dbReference>
<dbReference type="CDD" id="cd08948">
    <property type="entry name" value="5beta-POR_like_SDR_a"/>
    <property type="match status" value="1"/>
</dbReference>
<dbReference type="InterPro" id="IPR036291">
    <property type="entry name" value="NAD(P)-bd_dom_sf"/>
</dbReference>
<dbReference type="SUPFAM" id="SSF51735">
    <property type="entry name" value="NAD(P)-binding Rossmann-fold domains"/>
    <property type="match status" value="1"/>
</dbReference>
<name>A0A0J8Y669_9ENTR</name>
<feature type="domain" description="PRISE-like Rossmann-fold" evidence="1">
    <location>
        <begin position="58"/>
        <end position="290"/>
    </location>
</feature>
<dbReference type="RefSeq" id="WP_048888639.1">
    <property type="nucleotide sequence ID" value="NZ_LFEJ01000025.1"/>
</dbReference>
<dbReference type="InterPro" id="IPR055222">
    <property type="entry name" value="PRISE-like_Rossmann-fold"/>
</dbReference>
<dbReference type="OrthoDB" id="4392084at2"/>
<accession>A0A0J8Y669</accession>
<evidence type="ECO:0000259" key="1">
    <source>
        <dbReference type="Pfam" id="PF22917"/>
    </source>
</evidence>
<evidence type="ECO:0000313" key="3">
    <source>
        <dbReference type="Proteomes" id="UP000037315"/>
    </source>
</evidence>
<dbReference type="EMBL" id="LFEJ01000025">
    <property type="protein sequence ID" value="KMV32914.1"/>
    <property type="molecule type" value="Genomic_DNA"/>
</dbReference>
<proteinExistence type="predicted"/>
<dbReference type="Gene3D" id="3.40.50.720">
    <property type="entry name" value="NAD(P)-binding Rossmann-like Domain"/>
    <property type="match status" value="1"/>
</dbReference>
<comment type="caution">
    <text evidence="2">The sequence shown here is derived from an EMBL/GenBank/DDBJ whole genome shotgun (WGS) entry which is preliminary data.</text>
</comment>
<dbReference type="AlphaFoldDB" id="A0A0J8Y669"/>
<evidence type="ECO:0000313" key="2">
    <source>
        <dbReference type="EMBL" id="KMV32914.1"/>
    </source>
</evidence>
<dbReference type="PANTHER" id="PTHR32487">
    <property type="entry name" value="3-OXO-DELTA(4,5)-STEROID 5-BETA-REDUCTASE"/>
    <property type="match status" value="1"/>
</dbReference>
<dbReference type="STRING" id="1121863.GCA_000621185_00945"/>
<keyword evidence="3" id="KW-1185">Reference proteome</keyword>
<dbReference type="Proteomes" id="UP000037315">
    <property type="component" value="Unassembled WGS sequence"/>
</dbReference>
<dbReference type="Pfam" id="PF22917">
    <property type="entry name" value="PRISE"/>
    <property type="match status" value="1"/>
</dbReference>
<dbReference type="PATRIC" id="fig|1656095.3.peg.1936"/>
<reference evidence="2 3" key="1">
    <citation type="submission" date="2015-06" db="EMBL/GenBank/DDBJ databases">
        <title>Genome sequencing of Cronobacter sp. strain DJ34 isolated from petroleum contaminated sludge of Duliajan Oil Fields, Assam, India.</title>
        <authorList>
            <person name="Pal S."/>
            <person name="Banerjee T.D."/>
            <person name="Roy A."/>
            <person name="Sar P."/>
            <person name="Kazy S.K."/>
        </authorList>
    </citation>
    <scope>NUCLEOTIDE SEQUENCE [LARGE SCALE GENOMIC DNA]</scope>
    <source>
        <strain evidence="2 3">DJ34</strain>
    </source>
</reference>
<sequence length="348" mass="39013">MKKTVVVAGAVGVIGRGVLAHFEGQDVELVALSRSQPDFPTRARHLPVDLTDRHACEAMLAQVPEATHLVFAAYQEKPTPAELVETNLLMLKNLVEVLEAKAPHLKHVTLMQGGKAYGAHIGAFPSPAKESDPRHMPPNFYYDQEDFLRERAVGKAWSWTALRPEAVIGMAVGNPMNLLMVIAVYGTLAKALGVPMSFPGPREAYDVLYQVTDTRILASAIDWAGENEACRGEVFNITNGDYFRWSRVWPRIAAFFDVPVGEPFPLSLEQMMADKGPLWEQLTRTHGLQPYPYEKVVSWRFGDFILKTTFDNITSTIKARQHGFADCIDSEEMFIDRLQALREQRYIP</sequence>
<gene>
    <name evidence="2" type="ORF">ACH50_19475</name>
</gene>